<comment type="caution">
    <text evidence="3">The sequence shown here is derived from an EMBL/GenBank/DDBJ whole genome shotgun (WGS) entry which is preliminary data.</text>
</comment>
<evidence type="ECO:0000259" key="2">
    <source>
        <dbReference type="Pfam" id="PF01989"/>
    </source>
</evidence>
<gene>
    <name evidence="3" type="ORF">EK403_14040</name>
</gene>
<dbReference type="InterPro" id="IPR002840">
    <property type="entry name" value="PMDh-S-like_dom"/>
</dbReference>
<evidence type="ECO:0000256" key="1">
    <source>
        <dbReference type="ARBA" id="ARBA00023239"/>
    </source>
</evidence>
<name>A0A4Q0MGJ1_9HYPH</name>
<dbReference type="AlphaFoldDB" id="A0A4Q0MGJ1"/>
<dbReference type="CDD" id="cd01356">
    <property type="entry name" value="AcnX_swivel"/>
    <property type="match status" value="1"/>
</dbReference>
<dbReference type="GO" id="GO:0016829">
    <property type="term" value="F:lyase activity"/>
    <property type="evidence" value="ECO:0007669"/>
    <property type="project" value="UniProtKB-KW"/>
</dbReference>
<dbReference type="PIRSF" id="PIRSF004966">
    <property type="entry name" value="UCP004966"/>
    <property type="match status" value="1"/>
</dbReference>
<keyword evidence="1" id="KW-0456">Lyase</keyword>
<dbReference type="RefSeq" id="WP_128778107.1">
    <property type="nucleotide sequence ID" value="NZ_RYFI01000013.1"/>
</dbReference>
<accession>A0A4Q0MGJ1</accession>
<protein>
    <submittedName>
        <fullName evidence="3">DUF126 domain-containing protein</fullName>
    </submittedName>
</protein>
<reference evidence="3 4" key="1">
    <citation type="submission" date="2018-12" db="EMBL/GenBank/DDBJ databases">
        <title>bacterium Hansschlegelia zhihuaiae S113.</title>
        <authorList>
            <person name="He J."/>
        </authorList>
    </citation>
    <scope>NUCLEOTIDE SEQUENCE [LARGE SCALE GENOMIC DNA]</scope>
    <source>
        <strain evidence="3 4">S 113</strain>
    </source>
</reference>
<sequence length="146" mass="15435">MTRDAVDPSVLELRGPPGFGRPLDGEALVSSDPFSPRYDLDRSTGLISRKGHAVEGHNLAGKILVIPAVKGGVAAGWAFYDLMRRGIAPAAILCRETNPVFVQGAVLAGIPILHRLEPDPVTSIRTGDRISVDPTSGRVVVSRFGG</sequence>
<dbReference type="Proteomes" id="UP000289708">
    <property type="component" value="Unassembled WGS sequence"/>
</dbReference>
<dbReference type="EMBL" id="RYFI01000013">
    <property type="protein sequence ID" value="RXF72681.1"/>
    <property type="molecule type" value="Genomic_DNA"/>
</dbReference>
<keyword evidence="4" id="KW-1185">Reference proteome</keyword>
<dbReference type="Pfam" id="PF01989">
    <property type="entry name" value="AcnX_swivel_put"/>
    <property type="match status" value="1"/>
</dbReference>
<dbReference type="Gene3D" id="3.50.30.10">
    <property type="entry name" value="Phosphohistidine domain"/>
    <property type="match status" value="1"/>
</dbReference>
<feature type="domain" description="Phosphomevalonate dehydratase small subunit-like" evidence="2">
    <location>
        <begin position="34"/>
        <end position="113"/>
    </location>
</feature>
<evidence type="ECO:0000313" key="4">
    <source>
        <dbReference type="Proteomes" id="UP000289708"/>
    </source>
</evidence>
<dbReference type="OrthoDB" id="9815264at2"/>
<organism evidence="3 4">
    <name type="scientific">Hansschlegelia zhihuaiae</name>
    <dbReference type="NCBI Taxonomy" id="405005"/>
    <lineage>
        <taxon>Bacteria</taxon>
        <taxon>Pseudomonadati</taxon>
        <taxon>Pseudomonadota</taxon>
        <taxon>Alphaproteobacteria</taxon>
        <taxon>Hyphomicrobiales</taxon>
        <taxon>Methylopilaceae</taxon>
        <taxon>Hansschlegelia</taxon>
    </lineage>
</organism>
<evidence type="ECO:0000313" key="3">
    <source>
        <dbReference type="EMBL" id="RXF72681.1"/>
    </source>
</evidence>
<dbReference type="SUPFAM" id="SSF52016">
    <property type="entry name" value="LeuD/IlvD-like"/>
    <property type="match status" value="1"/>
</dbReference>
<dbReference type="InterPro" id="IPR012016">
    <property type="entry name" value="PMDh-S-like"/>
</dbReference>
<proteinExistence type="predicted"/>